<dbReference type="Proteomes" id="UP001227230">
    <property type="component" value="Chromosome 14"/>
</dbReference>
<sequence length="143" mass="16427">MVAYEMSPDGPDGPGGYAVSSYICFLDNLIDHADDVKELRSKHILYNYLGSDIDVAQIFNEIANDLVDTEAYESVKARIQEHYGKSVNTWIAEALHNHFSSPWILMAFIAAVLILLVPMHLISEFKLFFSFYFFMNYYKLLIE</sequence>
<evidence type="ECO:0000313" key="2">
    <source>
        <dbReference type="EMBL" id="WKA02811.1"/>
    </source>
</evidence>
<keyword evidence="3" id="KW-1185">Reference proteome</keyword>
<evidence type="ECO:0000256" key="1">
    <source>
        <dbReference type="SAM" id="Phobius"/>
    </source>
</evidence>
<dbReference type="PANTHER" id="PTHR31549:SF191">
    <property type="entry name" value="DUF247 DOMAIN PROTEIN"/>
    <property type="match status" value="1"/>
</dbReference>
<dbReference type="InterPro" id="IPR004158">
    <property type="entry name" value="DUF247_pln"/>
</dbReference>
<keyword evidence="1" id="KW-0812">Transmembrane</keyword>
<name>A0ABY9D605_VITVI</name>
<reference evidence="2 3" key="1">
    <citation type="journal article" date="2023" name="Hortic Res">
        <title>The complete reference genome for grapevine (Vitis vinifera L.) genetics and breeding.</title>
        <authorList>
            <person name="Shi X."/>
            <person name="Cao S."/>
            <person name="Wang X."/>
            <person name="Huang S."/>
            <person name="Wang Y."/>
            <person name="Liu Z."/>
            <person name="Liu W."/>
            <person name="Leng X."/>
            <person name="Peng Y."/>
            <person name="Wang N."/>
            <person name="Wang Y."/>
            <person name="Ma Z."/>
            <person name="Xu X."/>
            <person name="Zhang F."/>
            <person name="Xue H."/>
            <person name="Zhong H."/>
            <person name="Wang Y."/>
            <person name="Zhang K."/>
            <person name="Velt A."/>
            <person name="Avia K."/>
            <person name="Holtgrawe D."/>
            <person name="Grimplet J."/>
            <person name="Matus J.T."/>
            <person name="Ware D."/>
            <person name="Wu X."/>
            <person name="Wang H."/>
            <person name="Liu C."/>
            <person name="Fang Y."/>
            <person name="Rustenholz C."/>
            <person name="Cheng Z."/>
            <person name="Xiao H."/>
            <person name="Zhou Y."/>
        </authorList>
    </citation>
    <scope>NUCLEOTIDE SEQUENCE [LARGE SCALE GENOMIC DNA]</scope>
    <source>
        <strain evidence="3">cv. Pinot noir / PN40024</strain>
        <tissue evidence="2">Leaf</tissue>
    </source>
</reference>
<dbReference type="EMBL" id="CP126661">
    <property type="protein sequence ID" value="WKA02811.1"/>
    <property type="molecule type" value="Genomic_DNA"/>
</dbReference>
<organism evidence="2 3">
    <name type="scientific">Vitis vinifera</name>
    <name type="common">Grape</name>
    <dbReference type="NCBI Taxonomy" id="29760"/>
    <lineage>
        <taxon>Eukaryota</taxon>
        <taxon>Viridiplantae</taxon>
        <taxon>Streptophyta</taxon>
        <taxon>Embryophyta</taxon>
        <taxon>Tracheophyta</taxon>
        <taxon>Spermatophyta</taxon>
        <taxon>Magnoliopsida</taxon>
        <taxon>eudicotyledons</taxon>
        <taxon>Gunneridae</taxon>
        <taxon>Pentapetalae</taxon>
        <taxon>rosids</taxon>
        <taxon>Vitales</taxon>
        <taxon>Vitaceae</taxon>
        <taxon>Viteae</taxon>
        <taxon>Vitis</taxon>
    </lineage>
</organism>
<keyword evidence="1" id="KW-1133">Transmembrane helix</keyword>
<keyword evidence="1" id="KW-0472">Membrane</keyword>
<proteinExistence type="predicted"/>
<feature type="transmembrane region" description="Helical" evidence="1">
    <location>
        <begin position="103"/>
        <end position="122"/>
    </location>
</feature>
<gene>
    <name evidence="2" type="ORF">VitviT2T_020964</name>
</gene>
<dbReference type="Pfam" id="PF03140">
    <property type="entry name" value="DUF247"/>
    <property type="match status" value="1"/>
</dbReference>
<dbReference type="PANTHER" id="PTHR31549">
    <property type="entry name" value="PROTEIN, PUTATIVE (DUF247)-RELATED-RELATED"/>
    <property type="match status" value="1"/>
</dbReference>
<evidence type="ECO:0000313" key="3">
    <source>
        <dbReference type="Proteomes" id="UP001227230"/>
    </source>
</evidence>
<accession>A0ABY9D605</accession>
<protein>
    <submittedName>
        <fullName evidence="2">Uncharacterized protein</fullName>
    </submittedName>
</protein>